<dbReference type="GO" id="GO:0016779">
    <property type="term" value="F:nucleotidyltransferase activity"/>
    <property type="evidence" value="ECO:0007669"/>
    <property type="project" value="UniProtKB-KW"/>
</dbReference>
<evidence type="ECO:0000313" key="9">
    <source>
        <dbReference type="EMBL" id="SPC78230.1"/>
    </source>
</evidence>
<dbReference type="CDD" id="cd09274">
    <property type="entry name" value="RNase_HI_RT_Ty3"/>
    <property type="match status" value="1"/>
</dbReference>
<dbReference type="InterPro" id="IPR021109">
    <property type="entry name" value="Peptidase_aspartic_dom_sf"/>
</dbReference>
<feature type="compositionally biased region" description="Polar residues" evidence="6">
    <location>
        <begin position="45"/>
        <end position="59"/>
    </location>
</feature>
<keyword evidence="1" id="KW-0808">Transferase</keyword>
<evidence type="ECO:0000256" key="6">
    <source>
        <dbReference type="SAM" id="MobiDB-lite"/>
    </source>
</evidence>
<dbReference type="CDD" id="cd01647">
    <property type="entry name" value="RT_LTR"/>
    <property type="match status" value="1"/>
</dbReference>
<dbReference type="InterPro" id="IPR041577">
    <property type="entry name" value="RT_RNaseH_2"/>
</dbReference>
<dbReference type="Gene3D" id="3.10.10.10">
    <property type="entry name" value="HIV Type 1 Reverse Transcriptase, subunit A, domain 1"/>
    <property type="match status" value="1"/>
</dbReference>
<dbReference type="InterPro" id="IPR050951">
    <property type="entry name" value="Retrovirus_Pol_polyprotein"/>
</dbReference>
<name>A0A2N9EU47_FAGSY</name>
<sequence>MQGQSTINSQTSQAINDIRSTLTKLTTSLSTQEKGKFPAQPQPNPQGQFGVSGSSASGTQHEHVKFITTLRSGKVIDKTIPTKAQKPEEFSKPKSDDKLDKSESSEAVKCPIPAPFPQRLQPPQKLSQNYEIFEIFKQVKINIPLLDAIKQIPSYAKFLKDLCTVKRKLNVQKKAFLCEQVSAIIQHNTPPKYKDPGCPTISGVTGNFRIEKALLDLGASVNLLPYSVYEQLGLGELKPTGIILQLADRSVKTPRGIVEDVCIQIPIILGRPFLATSNALINCRNGVMKLSFGNMTLEDQFNLTCFSDPLESCLVNSLDFDDDEDSEVAHICSVLNSSQVLEVNAWRPKFEELPPRNIMPVPSSVEAPKLELKPLPVELKYAFLGQEETFPVVISSKLNDEQESKLLKILKMHKGAIGWTIADIKGISPLICTHRIYLEDNVKPSREMQRRLNPNMKEVVRAEVLKLLDVGIIYPISDMTRKDHFPLPFMDQILERVAGHEYYCFLNGYFGYNQIEIALEDQEKTTFTCPFGTFAYRRMPFGLCNAPATFQRCMLSLFSDMVERFLEVFMDDFSVFGDSFDDCLSNLQKVLIRCEEKNLVLNWEKCHFMVSKGIVLGHIVSSQGIEVDKSKIELISKLPTSNTVKDIRSFLGHVGFYRRFIKDFSVISRPLCNLLSKDTPFEWTEACQEAFEKLKGTLTSAPIMQPPDWSLPFEIMCDASDYAVGAVLGQHKDKKPYVIYYARSPIVVFTDHAALKYLLTKKDAKARLIRWILLLQEFNLSIKDKKGVENVVADHLSRLVVEDSLETMPIKDTFPDEQLFNISDLPWFADIVNFLVTGQIPSHWIA</sequence>
<reference evidence="9" key="1">
    <citation type="submission" date="2018-02" db="EMBL/GenBank/DDBJ databases">
        <authorList>
            <person name="Cohen D.B."/>
            <person name="Kent A.D."/>
        </authorList>
    </citation>
    <scope>NUCLEOTIDE SEQUENCE</scope>
</reference>
<dbReference type="GO" id="GO:0004519">
    <property type="term" value="F:endonuclease activity"/>
    <property type="evidence" value="ECO:0007669"/>
    <property type="project" value="UniProtKB-KW"/>
</dbReference>
<evidence type="ECO:0000259" key="8">
    <source>
        <dbReference type="Pfam" id="PF17919"/>
    </source>
</evidence>
<dbReference type="SUPFAM" id="SSF56672">
    <property type="entry name" value="DNA/RNA polymerases"/>
    <property type="match status" value="1"/>
</dbReference>
<dbReference type="Gene3D" id="2.40.70.10">
    <property type="entry name" value="Acid Proteases"/>
    <property type="match status" value="1"/>
</dbReference>
<dbReference type="PANTHER" id="PTHR37984:SF5">
    <property type="entry name" value="PROTEIN NYNRIN-LIKE"/>
    <property type="match status" value="1"/>
</dbReference>
<dbReference type="InterPro" id="IPR043128">
    <property type="entry name" value="Rev_trsase/Diguanyl_cyclase"/>
</dbReference>
<proteinExistence type="predicted"/>
<evidence type="ECO:0000256" key="3">
    <source>
        <dbReference type="ARBA" id="ARBA00022722"/>
    </source>
</evidence>
<evidence type="ECO:0000256" key="5">
    <source>
        <dbReference type="ARBA" id="ARBA00023268"/>
    </source>
</evidence>
<keyword evidence="4" id="KW-0255">Endonuclease</keyword>
<evidence type="ECO:0000256" key="1">
    <source>
        <dbReference type="ARBA" id="ARBA00022679"/>
    </source>
</evidence>
<feature type="domain" description="Reverse transcriptase" evidence="7">
    <location>
        <begin position="476"/>
        <end position="619"/>
    </location>
</feature>
<evidence type="ECO:0008006" key="10">
    <source>
        <dbReference type="Google" id="ProtNLM"/>
    </source>
</evidence>
<feature type="region of interest" description="Disordered" evidence="6">
    <location>
        <begin position="78"/>
        <end position="121"/>
    </location>
</feature>
<feature type="domain" description="Reverse transcriptase/retrotransposon-derived protein RNase H-like" evidence="8">
    <location>
        <begin position="683"/>
        <end position="742"/>
    </location>
</feature>
<dbReference type="InterPro" id="IPR000477">
    <property type="entry name" value="RT_dom"/>
</dbReference>
<gene>
    <name evidence="9" type="ORF">FSB_LOCUS6112</name>
</gene>
<keyword evidence="5" id="KW-0511">Multifunctional enzyme</keyword>
<keyword evidence="2" id="KW-0548">Nucleotidyltransferase</keyword>
<dbReference type="Pfam" id="PF00078">
    <property type="entry name" value="RVT_1"/>
    <property type="match status" value="1"/>
</dbReference>
<dbReference type="InterPro" id="IPR043502">
    <property type="entry name" value="DNA/RNA_pol_sf"/>
</dbReference>
<evidence type="ECO:0000256" key="2">
    <source>
        <dbReference type="ARBA" id="ARBA00022695"/>
    </source>
</evidence>
<keyword evidence="4" id="KW-0378">Hydrolase</keyword>
<organism evidence="9">
    <name type="scientific">Fagus sylvatica</name>
    <name type="common">Beechnut</name>
    <dbReference type="NCBI Taxonomy" id="28930"/>
    <lineage>
        <taxon>Eukaryota</taxon>
        <taxon>Viridiplantae</taxon>
        <taxon>Streptophyta</taxon>
        <taxon>Embryophyta</taxon>
        <taxon>Tracheophyta</taxon>
        <taxon>Spermatophyta</taxon>
        <taxon>Magnoliopsida</taxon>
        <taxon>eudicotyledons</taxon>
        <taxon>Gunneridae</taxon>
        <taxon>Pentapetalae</taxon>
        <taxon>rosids</taxon>
        <taxon>fabids</taxon>
        <taxon>Fagales</taxon>
        <taxon>Fagaceae</taxon>
        <taxon>Fagus</taxon>
    </lineage>
</organism>
<dbReference type="Pfam" id="PF17919">
    <property type="entry name" value="RT_RNaseH_2"/>
    <property type="match status" value="1"/>
</dbReference>
<dbReference type="Gene3D" id="3.30.70.270">
    <property type="match status" value="2"/>
</dbReference>
<dbReference type="EMBL" id="OIVN01000319">
    <property type="protein sequence ID" value="SPC78230.1"/>
    <property type="molecule type" value="Genomic_DNA"/>
</dbReference>
<accession>A0A2N9EU47</accession>
<dbReference type="CDD" id="cd00303">
    <property type="entry name" value="retropepsin_like"/>
    <property type="match status" value="1"/>
</dbReference>
<feature type="compositionally biased region" description="Basic and acidic residues" evidence="6">
    <location>
        <begin position="85"/>
        <end position="106"/>
    </location>
</feature>
<protein>
    <recommendedName>
        <fullName evidence="10">Reverse transcriptase domain-containing protein</fullName>
    </recommendedName>
</protein>
<dbReference type="AlphaFoldDB" id="A0A2N9EU47"/>
<evidence type="ECO:0000259" key="7">
    <source>
        <dbReference type="Pfam" id="PF00078"/>
    </source>
</evidence>
<keyword evidence="3" id="KW-0540">Nuclease</keyword>
<dbReference type="FunFam" id="3.30.70.270:FF:000026">
    <property type="entry name" value="Transposon Ty3-G Gag-Pol polyprotein"/>
    <property type="match status" value="1"/>
</dbReference>
<dbReference type="PANTHER" id="PTHR37984">
    <property type="entry name" value="PROTEIN CBG26694"/>
    <property type="match status" value="1"/>
</dbReference>
<feature type="region of interest" description="Disordered" evidence="6">
    <location>
        <begin position="25"/>
        <end position="60"/>
    </location>
</feature>
<evidence type="ECO:0000256" key="4">
    <source>
        <dbReference type="ARBA" id="ARBA00022759"/>
    </source>
</evidence>